<dbReference type="EnsemblBacteria" id="ABF43129">
    <property type="protein sequence ID" value="ABF43129"/>
    <property type="gene ID" value="Acid345_4129"/>
</dbReference>
<keyword evidence="2" id="KW-1185">Reference proteome</keyword>
<reference evidence="1 2" key="1">
    <citation type="journal article" date="2009" name="Appl. Environ. Microbiol.">
        <title>Three genomes from the phylum Acidobacteria provide insight into the lifestyles of these microorganisms in soils.</title>
        <authorList>
            <person name="Ward N.L."/>
            <person name="Challacombe J.F."/>
            <person name="Janssen P.H."/>
            <person name="Henrissat B."/>
            <person name="Coutinho P.M."/>
            <person name="Wu M."/>
            <person name="Xie G."/>
            <person name="Haft D.H."/>
            <person name="Sait M."/>
            <person name="Badger J."/>
            <person name="Barabote R.D."/>
            <person name="Bradley B."/>
            <person name="Brettin T.S."/>
            <person name="Brinkac L.M."/>
            <person name="Bruce D."/>
            <person name="Creasy T."/>
            <person name="Daugherty S.C."/>
            <person name="Davidsen T.M."/>
            <person name="DeBoy R.T."/>
            <person name="Detter J.C."/>
            <person name="Dodson R.J."/>
            <person name="Durkin A.S."/>
            <person name="Ganapathy A."/>
            <person name="Gwinn-Giglio M."/>
            <person name="Han C.S."/>
            <person name="Khouri H."/>
            <person name="Kiss H."/>
            <person name="Kothari S.P."/>
            <person name="Madupu R."/>
            <person name="Nelson K.E."/>
            <person name="Nelson W.C."/>
            <person name="Paulsen I."/>
            <person name="Penn K."/>
            <person name="Ren Q."/>
            <person name="Rosovitz M.J."/>
            <person name="Selengut J.D."/>
            <person name="Shrivastava S."/>
            <person name="Sullivan S.A."/>
            <person name="Tapia R."/>
            <person name="Thompson L.S."/>
            <person name="Watkins K.L."/>
            <person name="Yang Q."/>
            <person name="Yu C."/>
            <person name="Zafar N."/>
            <person name="Zhou L."/>
            <person name="Kuske C.R."/>
        </authorList>
    </citation>
    <scope>NUCLEOTIDE SEQUENCE [LARGE SCALE GENOMIC DNA]</scope>
    <source>
        <strain evidence="1 2">Ellin345</strain>
    </source>
</reference>
<accession>Q1IJ21</accession>
<dbReference type="HOGENOM" id="CLU_2206573_0_0_0"/>
<dbReference type="Proteomes" id="UP000002432">
    <property type="component" value="Chromosome"/>
</dbReference>
<protein>
    <submittedName>
        <fullName evidence="1">Uncharacterized protein</fullName>
    </submittedName>
</protein>
<dbReference type="EMBL" id="CP000360">
    <property type="protein sequence ID" value="ABF43129.1"/>
    <property type="molecule type" value="Genomic_DNA"/>
</dbReference>
<evidence type="ECO:0000313" key="1">
    <source>
        <dbReference type="EMBL" id="ABF43129.1"/>
    </source>
</evidence>
<gene>
    <name evidence="1" type="ordered locus">Acid345_4129</name>
</gene>
<dbReference type="KEGG" id="aba:Acid345_4129"/>
<dbReference type="AlphaFoldDB" id="Q1IJ21"/>
<organism evidence="1 2">
    <name type="scientific">Koribacter versatilis (strain Ellin345)</name>
    <dbReference type="NCBI Taxonomy" id="204669"/>
    <lineage>
        <taxon>Bacteria</taxon>
        <taxon>Pseudomonadati</taxon>
        <taxon>Acidobacteriota</taxon>
        <taxon>Terriglobia</taxon>
        <taxon>Terriglobales</taxon>
        <taxon>Candidatus Korobacteraceae</taxon>
        <taxon>Candidatus Korobacter</taxon>
    </lineage>
</organism>
<sequence length="107" mass="11570">MATVIHISEDDAARDFAGLLARIRSGAEVVIERGSLPPIVMRARTEPTGRLLSESIAMAEQHAKELGYDPVMDAEFAADLEKIISNRAPATLLRGNNPWASFLIPAS</sequence>
<evidence type="ECO:0000313" key="2">
    <source>
        <dbReference type="Proteomes" id="UP000002432"/>
    </source>
</evidence>
<proteinExistence type="predicted"/>
<dbReference type="STRING" id="204669.Acid345_4129"/>
<dbReference type="eggNOG" id="ENOG502ZTC5">
    <property type="taxonomic scope" value="Bacteria"/>
</dbReference>
<name>Q1IJ21_KORVE</name>